<evidence type="ECO:0000313" key="6">
    <source>
        <dbReference type="Proteomes" id="UP000435112"/>
    </source>
</evidence>
<dbReference type="Proteomes" id="UP000435112">
    <property type="component" value="Unassembled WGS sequence"/>
</dbReference>
<name>A0A6A3KPP3_9STRA</name>
<protein>
    <submittedName>
        <fullName evidence="2">Uncharacterized protein</fullName>
    </submittedName>
</protein>
<evidence type="ECO:0000313" key="5">
    <source>
        <dbReference type="Proteomes" id="UP000434957"/>
    </source>
</evidence>
<evidence type="ECO:0000313" key="4">
    <source>
        <dbReference type="Proteomes" id="UP000429607"/>
    </source>
</evidence>
<dbReference type="Proteomes" id="UP000434957">
    <property type="component" value="Unassembled WGS sequence"/>
</dbReference>
<dbReference type="EMBL" id="QXFU01001302">
    <property type="protein sequence ID" value="KAE9005446.1"/>
    <property type="molecule type" value="Genomic_DNA"/>
</dbReference>
<dbReference type="Proteomes" id="UP000429607">
    <property type="component" value="Unassembled WGS sequence"/>
</dbReference>
<dbReference type="EMBL" id="QXFV01001308">
    <property type="protein sequence ID" value="KAE9009152.1"/>
    <property type="molecule type" value="Genomic_DNA"/>
</dbReference>
<dbReference type="EMBL" id="QXFT01001292">
    <property type="protein sequence ID" value="KAE9322828.1"/>
    <property type="molecule type" value="Genomic_DNA"/>
</dbReference>
<evidence type="ECO:0000313" key="1">
    <source>
        <dbReference type="EMBL" id="KAE9005446.1"/>
    </source>
</evidence>
<keyword evidence="5" id="KW-1185">Reference proteome</keyword>
<comment type="caution">
    <text evidence="2">The sequence shown here is derived from an EMBL/GenBank/DDBJ whole genome shotgun (WGS) entry which is preliminary data.</text>
</comment>
<gene>
    <name evidence="2" type="ORF">PR001_g16508</name>
    <name evidence="1" type="ORF">PR002_g16760</name>
    <name evidence="3" type="ORF">PR003_g17121</name>
</gene>
<organism evidence="2 4">
    <name type="scientific">Phytophthora rubi</name>
    <dbReference type="NCBI Taxonomy" id="129364"/>
    <lineage>
        <taxon>Eukaryota</taxon>
        <taxon>Sar</taxon>
        <taxon>Stramenopiles</taxon>
        <taxon>Oomycota</taxon>
        <taxon>Peronosporomycetes</taxon>
        <taxon>Peronosporales</taxon>
        <taxon>Peronosporaceae</taxon>
        <taxon>Phytophthora</taxon>
    </lineage>
</organism>
<evidence type="ECO:0000313" key="3">
    <source>
        <dbReference type="EMBL" id="KAE9322828.1"/>
    </source>
</evidence>
<evidence type="ECO:0000313" key="2">
    <source>
        <dbReference type="EMBL" id="KAE9009152.1"/>
    </source>
</evidence>
<reference evidence="4 6" key="1">
    <citation type="submission" date="2018-09" db="EMBL/GenBank/DDBJ databases">
        <title>Genomic investigation of the strawberry pathogen Phytophthora fragariae indicates pathogenicity is determined by transcriptional variation in three key races.</title>
        <authorList>
            <person name="Adams T.M."/>
            <person name="Armitage A.D."/>
            <person name="Sobczyk M.K."/>
            <person name="Bates H.J."/>
            <person name="Dunwell J.M."/>
            <person name="Nellist C.F."/>
            <person name="Harrison R.J."/>
        </authorList>
    </citation>
    <scope>NUCLEOTIDE SEQUENCE [LARGE SCALE GENOMIC DNA]</scope>
    <source>
        <strain evidence="2 4">SCRP249</strain>
        <strain evidence="1 6">SCRP324</strain>
        <strain evidence="3 5">SCRP333</strain>
    </source>
</reference>
<proteinExistence type="predicted"/>
<sequence length="113" mass="11792">MTPGHACRLTQSPVALLVVRLWVRGRSGCSDARPTDAAFVREIYPATPSLIALPVLAIYRSDGESETGKLIDRKGGAAEPAASAEANLRSTAPLQLPATVTDAQLTAAVSSLH</sequence>
<accession>A0A6A3KPP3</accession>
<dbReference type="AlphaFoldDB" id="A0A6A3KPP3"/>